<organism evidence="2 3">
    <name type="scientific">Mycena pura</name>
    <dbReference type="NCBI Taxonomy" id="153505"/>
    <lineage>
        <taxon>Eukaryota</taxon>
        <taxon>Fungi</taxon>
        <taxon>Dikarya</taxon>
        <taxon>Basidiomycota</taxon>
        <taxon>Agaricomycotina</taxon>
        <taxon>Agaricomycetes</taxon>
        <taxon>Agaricomycetidae</taxon>
        <taxon>Agaricales</taxon>
        <taxon>Marasmiineae</taxon>
        <taxon>Mycenaceae</taxon>
        <taxon>Mycena</taxon>
    </lineage>
</organism>
<gene>
    <name evidence="2" type="ORF">GGX14DRAFT_380839</name>
</gene>
<feature type="compositionally biased region" description="Pro residues" evidence="1">
    <location>
        <begin position="33"/>
        <end position="85"/>
    </location>
</feature>
<sequence length="279" mass="29643">MEVTTAIFATPTPSSSTPPPQTSRAAASLSQPPSTPSTAPPDPAPPVSTAAPPPRPPTAPPDPPPSTTAPPPPPSAVPPPPPQPLPAAAMSTASRASSSWFSEVYPEVSMHNLGENYNTLLAVWGKLERAYGYKKSAGIANWNVKAANRPLALQNWVKAGRGRKSSGNGAGPSIGALAAFEAAWWQWWAGVQPDWRVKDAGRLQRFLRTTYPAPTAEAWAAMRHPGPNGALSFVATLYWWGKEVANNGGREERESWTEAVCDVKWMLNGLLATEVEGKS</sequence>
<proteinExistence type="predicted"/>
<keyword evidence="3" id="KW-1185">Reference proteome</keyword>
<evidence type="ECO:0000313" key="2">
    <source>
        <dbReference type="EMBL" id="KAJ7191751.1"/>
    </source>
</evidence>
<dbReference type="PRINTS" id="PR01217">
    <property type="entry name" value="PRICHEXTENSN"/>
</dbReference>
<evidence type="ECO:0000256" key="1">
    <source>
        <dbReference type="SAM" id="MobiDB-lite"/>
    </source>
</evidence>
<dbReference type="AlphaFoldDB" id="A0AAD6UQY0"/>
<comment type="caution">
    <text evidence="2">The sequence shown here is derived from an EMBL/GenBank/DDBJ whole genome shotgun (WGS) entry which is preliminary data.</text>
</comment>
<reference evidence="2" key="1">
    <citation type="submission" date="2023-03" db="EMBL/GenBank/DDBJ databases">
        <title>Massive genome expansion in bonnet fungi (Mycena s.s.) driven by repeated elements and novel gene families across ecological guilds.</title>
        <authorList>
            <consortium name="Lawrence Berkeley National Laboratory"/>
            <person name="Harder C.B."/>
            <person name="Miyauchi S."/>
            <person name="Viragh M."/>
            <person name="Kuo A."/>
            <person name="Thoen E."/>
            <person name="Andreopoulos B."/>
            <person name="Lu D."/>
            <person name="Skrede I."/>
            <person name="Drula E."/>
            <person name="Henrissat B."/>
            <person name="Morin E."/>
            <person name="Kohler A."/>
            <person name="Barry K."/>
            <person name="LaButti K."/>
            <person name="Morin E."/>
            <person name="Salamov A."/>
            <person name="Lipzen A."/>
            <person name="Mereny Z."/>
            <person name="Hegedus B."/>
            <person name="Baldrian P."/>
            <person name="Stursova M."/>
            <person name="Weitz H."/>
            <person name="Taylor A."/>
            <person name="Grigoriev I.V."/>
            <person name="Nagy L.G."/>
            <person name="Martin F."/>
            <person name="Kauserud H."/>
        </authorList>
    </citation>
    <scope>NUCLEOTIDE SEQUENCE</scope>
    <source>
        <strain evidence="2">9144</strain>
    </source>
</reference>
<feature type="compositionally biased region" description="Low complexity" evidence="1">
    <location>
        <begin position="1"/>
        <end position="15"/>
    </location>
</feature>
<dbReference type="Proteomes" id="UP001219525">
    <property type="component" value="Unassembled WGS sequence"/>
</dbReference>
<accession>A0AAD6UQY0</accession>
<protein>
    <submittedName>
        <fullName evidence="2">Uncharacterized protein</fullName>
    </submittedName>
</protein>
<name>A0AAD6UQY0_9AGAR</name>
<feature type="region of interest" description="Disordered" evidence="1">
    <location>
        <begin position="1"/>
        <end position="91"/>
    </location>
</feature>
<evidence type="ECO:0000313" key="3">
    <source>
        <dbReference type="Proteomes" id="UP001219525"/>
    </source>
</evidence>
<feature type="compositionally biased region" description="Low complexity" evidence="1">
    <location>
        <begin position="22"/>
        <end position="32"/>
    </location>
</feature>
<dbReference type="EMBL" id="JARJCW010000129">
    <property type="protein sequence ID" value="KAJ7191751.1"/>
    <property type="molecule type" value="Genomic_DNA"/>
</dbReference>